<reference evidence="1" key="1">
    <citation type="submission" date="2014-05" db="EMBL/GenBank/DDBJ databases">
        <authorList>
            <person name="Chronopoulou M."/>
        </authorList>
    </citation>
    <scope>NUCLEOTIDE SEQUENCE</scope>
    <source>
        <tissue evidence="1">Whole organism</tissue>
    </source>
</reference>
<organism evidence="1">
    <name type="scientific">Lepeophtheirus salmonis</name>
    <name type="common">Salmon louse</name>
    <name type="synonym">Caligus salmonis</name>
    <dbReference type="NCBI Taxonomy" id="72036"/>
    <lineage>
        <taxon>Eukaryota</taxon>
        <taxon>Metazoa</taxon>
        <taxon>Ecdysozoa</taxon>
        <taxon>Arthropoda</taxon>
        <taxon>Crustacea</taxon>
        <taxon>Multicrustacea</taxon>
        <taxon>Hexanauplia</taxon>
        <taxon>Copepoda</taxon>
        <taxon>Siphonostomatoida</taxon>
        <taxon>Caligidae</taxon>
        <taxon>Lepeophtheirus</taxon>
    </lineage>
</organism>
<dbReference type="AlphaFoldDB" id="A0A0K2UFE5"/>
<evidence type="ECO:0000313" key="1">
    <source>
        <dbReference type="EMBL" id="CDW36924.1"/>
    </source>
</evidence>
<proteinExistence type="predicted"/>
<accession>A0A0K2UFE5</accession>
<protein>
    <submittedName>
        <fullName evidence="1">Uncharacterized protein</fullName>
    </submittedName>
</protein>
<name>A0A0K2UFE5_LEPSM</name>
<sequence>MRLPTVFGRSYDSSINIPFFLSIELPPLLQASTKPTTMIHLRVIRISHSYPSYDIIVTQCVK</sequence>
<dbReference type="EMBL" id="HACA01019563">
    <property type="protein sequence ID" value="CDW36924.1"/>
    <property type="molecule type" value="Transcribed_RNA"/>
</dbReference>